<dbReference type="AlphaFoldDB" id="A0A382BTQ2"/>
<name>A0A382BTQ2_9ZZZZ</name>
<gene>
    <name evidence="1" type="ORF">METZ01_LOCUS170039</name>
</gene>
<dbReference type="InterPro" id="IPR042099">
    <property type="entry name" value="ANL_N_sf"/>
</dbReference>
<organism evidence="1">
    <name type="scientific">marine metagenome</name>
    <dbReference type="NCBI Taxonomy" id="408172"/>
    <lineage>
        <taxon>unclassified sequences</taxon>
        <taxon>metagenomes</taxon>
        <taxon>ecological metagenomes</taxon>
    </lineage>
</organism>
<reference evidence="1" key="1">
    <citation type="submission" date="2018-05" db="EMBL/GenBank/DDBJ databases">
        <authorList>
            <person name="Lanie J.A."/>
            <person name="Ng W.-L."/>
            <person name="Kazmierczak K.M."/>
            <person name="Andrzejewski T.M."/>
            <person name="Davidsen T.M."/>
            <person name="Wayne K.J."/>
            <person name="Tettelin H."/>
            <person name="Glass J.I."/>
            <person name="Rusch D."/>
            <person name="Podicherti R."/>
            <person name="Tsui H.-C.T."/>
            <person name="Winkler M.E."/>
        </authorList>
    </citation>
    <scope>NUCLEOTIDE SEQUENCE</scope>
</reference>
<accession>A0A382BTQ2</accession>
<dbReference type="SUPFAM" id="SSF56801">
    <property type="entry name" value="Acetyl-CoA synthetase-like"/>
    <property type="match status" value="1"/>
</dbReference>
<protein>
    <recommendedName>
        <fullName evidence="2">AMP-dependent synthetase/ligase domain-containing protein</fullName>
    </recommendedName>
</protein>
<dbReference type="Gene3D" id="3.40.50.12780">
    <property type="entry name" value="N-terminal domain of ligase-like"/>
    <property type="match status" value="1"/>
</dbReference>
<sequence length="365" mass="42127">MQLMHSENQQLTTKIADCRRALDEQVRHVINCHFDPEKGTPFWLEYAEKLGFDPRNKIHSYNDLKLLGNFQDEWLRGGPIRRWVPKALADQPIYVFETGGSTGLPKSRISIRDFQIDYEQFSQRLSSKTFPHGSDWLMLGPSGPRRLRLAVEHLAQIRGGICFLVDLDPRWVGKLVKQGKHHEFEAYRDHVIHQALQLLRAHDNIECLFTTPKLLEALCEKISLNKVGIKGIFCGGTEMNAQFHRFAREELVPDIDFIPTYGNTLMGLAYSKPFEQTDNYSIIYYPPNPRAVIELVTPGDPHETVDYGKTGRVMLTTLTEEFFMPRFLERDEAERAEPTEEFPWDGVQDLRLFSELKETVSVGVY</sequence>
<evidence type="ECO:0000313" key="1">
    <source>
        <dbReference type="EMBL" id="SVB17185.1"/>
    </source>
</evidence>
<evidence type="ECO:0008006" key="2">
    <source>
        <dbReference type="Google" id="ProtNLM"/>
    </source>
</evidence>
<proteinExistence type="predicted"/>
<dbReference type="EMBL" id="UINC01031326">
    <property type="protein sequence ID" value="SVB17185.1"/>
    <property type="molecule type" value="Genomic_DNA"/>
</dbReference>